<dbReference type="EMBL" id="VUYU01000003">
    <property type="protein sequence ID" value="NHZ33106.1"/>
    <property type="molecule type" value="Genomic_DNA"/>
</dbReference>
<accession>A0ABX0LKV0</accession>
<keyword evidence="1" id="KW-1133">Transmembrane helix</keyword>
<dbReference type="Proteomes" id="UP000785613">
    <property type="component" value="Unassembled WGS sequence"/>
</dbReference>
<evidence type="ECO:0000313" key="3">
    <source>
        <dbReference type="Proteomes" id="UP000785613"/>
    </source>
</evidence>
<organism evidence="2 3">
    <name type="scientific">Massilia rubra</name>
    <dbReference type="NCBI Taxonomy" id="2607910"/>
    <lineage>
        <taxon>Bacteria</taxon>
        <taxon>Pseudomonadati</taxon>
        <taxon>Pseudomonadota</taxon>
        <taxon>Betaproteobacteria</taxon>
        <taxon>Burkholderiales</taxon>
        <taxon>Oxalobacteraceae</taxon>
        <taxon>Telluria group</taxon>
        <taxon>Massilia</taxon>
    </lineage>
</organism>
<keyword evidence="1" id="KW-0812">Transmembrane</keyword>
<evidence type="ECO:0000313" key="2">
    <source>
        <dbReference type="EMBL" id="NHZ33106.1"/>
    </source>
</evidence>
<reference evidence="2 3" key="1">
    <citation type="submission" date="2019-09" db="EMBL/GenBank/DDBJ databases">
        <title>Taxonomy of Antarctic Massilia spp.: description of Massilia rubra sp. nov., Massilia aquatica sp. nov., Massilia mucilaginosa sp. nov., Massilia frigida sp. nov. isolated from streams, lakes and regoliths.</title>
        <authorList>
            <person name="Holochova P."/>
            <person name="Sedlacek I."/>
            <person name="Kralova S."/>
            <person name="Maslanova I."/>
            <person name="Busse H.-J."/>
            <person name="Stankova E."/>
            <person name="Vrbovska V."/>
            <person name="Kovarovic V."/>
            <person name="Bartak M."/>
            <person name="Svec P."/>
            <person name="Pantucek R."/>
        </authorList>
    </citation>
    <scope>NUCLEOTIDE SEQUENCE [LARGE SCALE GENOMIC DNA]</scope>
    <source>
        <strain evidence="2 3">CCM 8692</strain>
    </source>
</reference>
<gene>
    <name evidence="2" type="ORF">F0185_05830</name>
</gene>
<feature type="transmembrane region" description="Helical" evidence="1">
    <location>
        <begin position="21"/>
        <end position="43"/>
    </location>
</feature>
<proteinExistence type="predicted"/>
<sequence>MEEDNASRSSPDAHVIGVKSWLAYTGVVILAALLFGVALPLAFSYGNEIAAAVVFAISAIVVGYRFLLLRSIQLYYDDVGVWLYSGVLPWKKGVTGVKWRDMEDASFAQGFWSWVTRSYTVRIGHRFTKSSEIVLTNIANGKHTVATLNARQQEMIRAGAID</sequence>
<keyword evidence="3" id="KW-1185">Reference proteome</keyword>
<comment type="caution">
    <text evidence="2">The sequence shown here is derived from an EMBL/GenBank/DDBJ whole genome shotgun (WGS) entry which is preliminary data.</text>
</comment>
<keyword evidence="1" id="KW-0472">Membrane</keyword>
<evidence type="ECO:0008006" key="4">
    <source>
        <dbReference type="Google" id="ProtNLM"/>
    </source>
</evidence>
<name>A0ABX0LKV0_9BURK</name>
<feature type="transmembrane region" description="Helical" evidence="1">
    <location>
        <begin position="49"/>
        <end position="67"/>
    </location>
</feature>
<evidence type="ECO:0000256" key="1">
    <source>
        <dbReference type="SAM" id="Phobius"/>
    </source>
</evidence>
<protein>
    <recommendedName>
        <fullName evidence="4">PH domain-containing protein</fullName>
    </recommendedName>
</protein>